<evidence type="ECO:0000256" key="1">
    <source>
        <dbReference type="ARBA" id="ARBA00004555"/>
    </source>
</evidence>
<organism evidence="7 8">
    <name type="scientific">Nicrophorus vespilloides</name>
    <name type="common">Boreal carrion beetle</name>
    <dbReference type="NCBI Taxonomy" id="110193"/>
    <lineage>
        <taxon>Eukaryota</taxon>
        <taxon>Metazoa</taxon>
        <taxon>Ecdysozoa</taxon>
        <taxon>Arthropoda</taxon>
        <taxon>Hexapoda</taxon>
        <taxon>Insecta</taxon>
        <taxon>Pterygota</taxon>
        <taxon>Neoptera</taxon>
        <taxon>Endopterygota</taxon>
        <taxon>Coleoptera</taxon>
        <taxon>Polyphaga</taxon>
        <taxon>Staphyliniformia</taxon>
        <taxon>Silphidae</taxon>
        <taxon>Nicrophorinae</taxon>
        <taxon>Nicrophorus</taxon>
    </lineage>
</organism>
<feature type="compositionally biased region" description="Basic and acidic residues" evidence="6">
    <location>
        <begin position="31"/>
        <end position="41"/>
    </location>
</feature>
<evidence type="ECO:0000256" key="2">
    <source>
        <dbReference type="ARBA" id="ARBA00006662"/>
    </source>
</evidence>
<dbReference type="PANTHER" id="PTHR14899">
    <property type="entry name" value="G KINASE ANCHORING PROTEIN 1"/>
    <property type="match status" value="1"/>
</dbReference>
<evidence type="ECO:0000313" key="7">
    <source>
        <dbReference type="Proteomes" id="UP000695000"/>
    </source>
</evidence>
<feature type="compositionally biased region" description="Basic and acidic residues" evidence="6">
    <location>
        <begin position="65"/>
        <end position="74"/>
    </location>
</feature>
<sequence>MNIAVASRFACLKIEDDEGQSNRKQQPAADGGKKKVAESGRKGVGGGNGKKPAQKMSSNPKRAKKVQEQMEKQWEEWKEKDDKLVIGNYEQDLESALLLSKIHFEENKDKYVSKQSGKRHEKKKKTKTMSLDEFLAKDAQRTDADCNKEVIENENFFEQLHTETKKLCKKDEVSQLRKDRENTIEELISSSQYSEKLEVERKRNKDMEEELQKAREEISNVKSRNQTLCTMLSTGEMKDKADVLLELERLSIIKNDLTDEVARLHGLLEQERSKVASLTAASLESINYNSNKQHKENKKPAKKSARS</sequence>
<dbReference type="RefSeq" id="XP_017774801.1">
    <property type="nucleotide sequence ID" value="XM_017919312.1"/>
</dbReference>
<dbReference type="InterPro" id="IPR026109">
    <property type="entry name" value="GKAP1"/>
</dbReference>
<evidence type="ECO:0000313" key="8">
    <source>
        <dbReference type="RefSeq" id="XP_017774801.1"/>
    </source>
</evidence>
<comment type="subcellular location">
    <subcellularLocation>
        <location evidence="1">Golgi apparatus</location>
    </subcellularLocation>
</comment>
<evidence type="ECO:0000256" key="4">
    <source>
        <dbReference type="ARBA" id="ARBA00023054"/>
    </source>
</evidence>
<reference evidence="8" key="1">
    <citation type="submission" date="2025-08" db="UniProtKB">
        <authorList>
            <consortium name="RefSeq"/>
        </authorList>
    </citation>
    <scope>IDENTIFICATION</scope>
    <source>
        <tissue evidence="8">Whole Larva</tissue>
    </source>
</reference>
<keyword evidence="4 5" id="KW-0175">Coiled coil</keyword>
<dbReference type="Proteomes" id="UP000695000">
    <property type="component" value="Unplaced"/>
</dbReference>
<feature type="region of interest" description="Disordered" evidence="6">
    <location>
        <begin position="284"/>
        <end position="307"/>
    </location>
</feature>
<evidence type="ECO:0000256" key="6">
    <source>
        <dbReference type="SAM" id="MobiDB-lite"/>
    </source>
</evidence>
<gene>
    <name evidence="8" type="primary">LOC108561400</name>
</gene>
<feature type="coiled-coil region" evidence="5">
    <location>
        <begin position="190"/>
        <end position="224"/>
    </location>
</feature>
<keyword evidence="7" id="KW-1185">Reference proteome</keyword>
<name>A0ABM1MJQ1_NICVS</name>
<feature type="region of interest" description="Disordered" evidence="6">
    <location>
        <begin position="14"/>
        <end position="74"/>
    </location>
</feature>
<dbReference type="GeneID" id="108561400"/>
<feature type="compositionally biased region" description="Basic residues" evidence="6">
    <location>
        <begin position="295"/>
        <end position="307"/>
    </location>
</feature>
<accession>A0ABM1MJQ1</accession>
<keyword evidence="3" id="KW-0333">Golgi apparatus</keyword>
<evidence type="ECO:0000256" key="5">
    <source>
        <dbReference type="SAM" id="Coils"/>
    </source>
</evidence>
<proteinExistence type="inferred from homology"/>
<protein>
    <submittedName>
        <fullName evidence="8">G kinase-anchoring protein 1-like isoform X1</fullName>
    </submittedName>
</protein>
<evidence type="ECO:0000256" key="3">
    <source>
        <dbReference type="ARBA" id="ARBA00023034"/>
    </source>
</evidence>
<comment type="similarity">
    <text evidence="2">Belongs to the GKAP1 family.</text>
</comment>
<dbReference type="PANTHER" id="PTHR14899:SF0">
    <property type="entry name" value="G KINASE-ANCHORING PROTEIN 1"/>
    <property type="match status" value="1"/>
</dbReference>